<organism evidence="1 2">
    <name type="scientific">Chitinophaga nivalis</name>
    <dbReference type="NCBI Taxonomy" id="2991709"/>
    <lineage>
        <taxon>Bacteria</taxon>
        <taxon>Pseudomonadati</taxon>
        <taxon>Bacteroidota</taxon>
        <taxon>Chitinophagia</taxon>
        <taxon>Chitinophagales</taxon>
        <taxon>Chitinophagaceae</taxon>
        <taxon>Chitinophaga</taxon>
    </lineage>
</organism>
<evidence type="ECO:0000313" key="2">
    <source>
        <dbReference type="Proteomes" id="UP001207742"/>
    </source>
</evidence>
<reference evidence="1 2" key="1">
    <citation type="submission" date="2022-10" db="EMBL/GenBank/DDBJ databases">
        <title>Chitinophaga nivalis PC15 sp. nov., isolated from Pyeongchang county, South Korea.</title>
        <authorList>
            <person name="Trinh H.N."/>
        </authorList>
    </citation>
    <scope>NUCLEOTIDE SEQUENCE [LARGE SCALE GENOMIC DNA]</scope>
    <source>
        <strain evidence="1 2">PC14</strain>
    </source>
</reference>
<dbReference type="EMBL" id="JAPDNS010000001">
    <property type="protein sequence ID" value="MCW3484142.1"/>
    <property type="molecule type" value="Genomic_DNA"/>
</dbReference>
<dbReference type="RefSeq" id="WP_264729661.1">
    <property type="nucleotide sequence ID" value="NZ_JAPDNR010000001.1"/>
</dbReference>
<proteinExistence type="predicted"/>
<keyword evidence="2" id="KW-1185">Reference proteome</keyword>
<name>A0ABT3IJK5_9BACT</name>
<comment type="caution">
    <text evidence="1">The sequence shown here is derived from an EMBL/GenBank/DDBJ whole genome shotgun (WGS) entry which is preliminary data.</text>
</comment>
<dbReference type="Proteomes" id="UP001207742">
    <property type="component" value="Unassembled WGS sequence"/>
</dbReference>
<gene>
    <name evidence="1" type="ORF">OL497_09580</name>
</gene>
<protein>
    <submittedName>
        <fullName evidence="1">Uncharacterized protein</fullName>
    </submittedName>
</protein>
<sequence>MNKVHPDICCHATAIKYKEDPITKSSRGKGKLVNNLAENIG</sequence>
<accession>A0ABT3IJK5</accession>
<evidence type="ECO:0000313" key="1">
    <source>
        <dbReference type="EMBL" id="MCW3484142.1"/>
    </source>
</evidence>